<dbReference type="KEGG" id="agy:ATC03_09265"/>
<dbReference type="Pfam" id="PF00561">
    <property type="entry name" value="Abhydrolase_1"/>
    <property type="match status" value="1"/>
</dbReference>
<evidence type="ECO:0000313" key="4">
    <source>
        <dbReference type="Proteomes" id="UP000078437"/>
    </source>
</evidence>
<sequence>MGCAAAARRPRRHANGNGFCERAVMGRTSKTATAIGWLIGVLVASAAVFAAATAVLTIFFARRVVTPEQKVKRGVERILGVDLARATIGLASTDETRMRGTYGFWFDTDAGHARLGDVLDDDGRIVHRRIDAVDFGRLDRATHGRMSGWVHLGPWELGRPYQDVSVPTALGPAPAWFVPSVGDADDDGPAADWVIQVHGRGAKRHEGIRAIEPITDAGWSTLLISYRNDGEAPESVDRRYGLGGTEWADVEAAVRFATERGARRIVLMGWSMGGSIALQAVLRSSEVRDHLVGVILDSPAIDWVDILRFQGRALGLPTGLGDAVAHVLGEPWSGGLTGLAAPVEVDELDPVARATEFAVPMLLMHSADDGFVPVDGSRRLAAARPDLIRFEEFTGARHTKLWNHDPERWSTLIGDWLGEVAEATRPAPTPAPTSPAPAA</sequence>
<keyword evidence="1" id="KW-1133">Transmembrane helix</keyword>
<dbReference type="InterPro" id="IPR029058">
    <property type="entry name" value="AB_hydrolase_fold"/>
</dbReference>
<keyword evidence="1" id="KW-0472">Membrane</keyword>
<feature type="domain" description="AB hydrolase-1" evidence="2">
    <location>
        <begin position="193"/>
        <end position="310"/>
    </location>
</feature>
<reference evidence="4" key="2">
    <citation type="submission" date="2016-01" db="EMBL/GenBank/DDBJ databases">
        <title>Complete genome sequence of Agromyces aureus AR33T and comparison with related organisms.</title>
        <authorList>
            <person name="Corretto E."/>
            <person name="Antonielli L."/>
            <person name="Sessitsch A."/>
            <person name="Brader G."/>
        </authorList>
    </citation>
    <scope>NUCLEOTIDE SEQUENCE [LARGE SCALE GENOMIC DNA]</scope>
    <source>
        <strain evidence="4">AR33</strain>
    </source>
</reference>
<organism evidence="3 4">
    <name type="scientific">Agromyces aureus</name>
    <dbReference type="NCBI Taxonomy" id="453304"/>
    <lineage>
        <taxon>Bacteria</taxon>
        <taxon>Bacillati</taxon>
        <taxon>Actinomycetota</taxon>
        <taxon>Actinomycetes</taxon>
        <taxon>Micrococcales</taxon>
        <taxon>Microbacteriaceae</taxon>
        <taxon>Agromyces</taxon>
    </lineage>
</organism>
<dbReference type="InterPro" id="IPR000073">
    <property type="entry name" value="AB_hydrolase_1"/>
</dbReference>
<keyword evidence="4" id="KW-1185">Reference proteome</keyword>
<accession>A0A191WF21</accession>
<reference evidence="3 4" key="1">
    <citation type="journal article" date="2016" name="Int. J. Syst. Evol. Microbiol.">
        <title>Agromyces aureus sp. nov., isolated from the rhizosphere of Salix caprea L. grown in a heavy-metal-contaminated soil.</title>
        <authorList>
            <person name="Corretto E."/>
            <person name="Antonielli L."/>
            <person name="Sessitsch A."/>
            <person name="Compant S."/>
            <person name="Gorfer M."/>
            <person name="Kuffner M."/>
            <person name="Brader G."/>
        </authorList>
    </citation>
    <scope>NUCLEOTIDE SEQUENCE [LARGE SCALE GENOMIC DNA]</scope>
    <source>
        <strain evidence="3 4">AR33</strain>
    </source>
</reference>
<protein>
    <recommendedName>
        <fullName evidence="2">AB hydrolase-1 domain-containing protein</fullName>
    </recommendedName>
</protein>
<name>A0A191WF21_9MICO</name>
<dbReference type="GO" id="GO:0003824">
    <property type="term" value="F:catalytic activity"/>
    <property type="evidence" value="ECO:0007669"/>
    <property type="project" value="UniProtKB-ARBA"/>
</dbReference>
<dbReference type="Gene3D" id="3.40.50.1820">
    <property type="entry name" value="alpha/beta hydrolase"/>
    <property type="match status" value="1"/>
</dbReference>
<evidence type="ECO:0000313" key="3">
    <source>
        <dbReference type="EMBL" id="ANJ26880.1"/>
    </source>
</evidence>
<evidence type="ECO:0000259" key="2">
    <source>
        <dbReference type="Pfam" id="PF00561"/>
    </source>
</evidence>
<dbReference type="STRING" id="453304.ATC03_09265"/>
<feature type="transmembrane region" description="Helical" evidence="1">
    <location>
        <begin position="34"/>
        <end position="60"/>
    </location>
</feature>
<dbReference type="EMBL" id="CP013979">
    <property type="protein sequence ID" value="ANJ26880.1"/>
    <property type="molecule type" value="Genomic_DNA"/>
</dbReference>
<proteinExistence type="predicted"/>
<dbReference type="AlphaFoldDB" id="A0A191WF21"/>
<evidence type="ECO:0000256" key="1">
    <source>
        <dbReference type="SAM" id="Phobius"/>
    </source>
</evidence>
<gene>
    <name evidence="3" type="ORF">ATC03_09265</name>
</gene>
<keyword evidence="1" id="KW-0812">Transmembrane</keyword>
<dbReference type="SUPFAM" id="SSF53474">
    <property type="entry name" value="alpha/beta-Hydrolases"/>
    <property type="match status" value="1"/>
</dbReference>
<dbReference type="Proteomes" id="UP000078437">
    <property type="component" value="Chromosome"/>
</dbReference>